<name>A0A1U7LWW2_NEOID</name>
<dbReference type="Proteomes" id="UP000186594">
    <property type="component" value="Unassembled WGS sequence"/>
</dbReference>
<dbReference type="OMA" id="KFHDEHF"/>
<sequence>MNKPFTGDLSLPQISNKDLLGFHQSHFGQAAQTVFADYLAGQQLDPLMDDTEFLDAEVDAVYYPDGVRRTLTDEQIEMFRWSEEQAIIRRNIKEAEAKANNDNNTIKTMASSIEKSPSIPGTRSQEYRDRQRLLYGADAKKISQLEDQIDVNYQRTMERSKFKYWPSIGLRI</sequence>
<dbReference type="STRING" id="1198029.A0A1U7LWW2"/>
<evidence type="ECO:0000313" key="2">
    <source>
        <dbReference type="Proteomes" id="UP000186594"/>
    </source>
</evidence>
<dbReference type="InterPro" id="IPR024526">
    <property type="entry name" value="DUF3807"/>
</dbReference>
<organism evidence="1 2">
    <name type="scientific">Neolecta irregularis (strain DAH-3)</name>
    <dbReference type="NCBI Taxonomy" id="1198029"/>
    <lineage>
        <taxon>Eukaryota</taxon>
        <taxon>Fungi</taxon>
        <taxon>Dikarya</taxon>
        <taxon>Ascomycota</taxon>
        <taxon>Taphrinomycotina</taxon>
        <taxon>Neolectales</taxon>
        <taxon>Neolectaceae</taxon>
        <taxon>Neolecta</taxon>
    </lineage>
</organism>
<dbReference type="GO" id="GO:0000387">
    <property type="term" value="P:spliceosomal snRNP assembly"/>
    <property type="evidence" value="ECO:0007669"/>
    <property type="project" value="InterPro"/>
</dbReference>
<dbReference type="Pfam" id="PF12720">
    <property type="entry name" value="DUF3807"/>
    <property type="match status" value="1"/>
</dbReference>
<accession>A0A1U7LWW2</accession>
<dbReference type="PANTHER" id="PTHR40642:SF1">
    <property type="entry name" value="YALI0F31295P"/>
    <property type="match status" value="1"/>
</dbReference>
<dbReference type="OrthoDB" id="5335351at2759"/>
<dbReference type="AlphaFoldDB" id="A0A1U7LWW2"/>
<reference evidence="1 2" key="1">
    <citation type="submission" date="2016-04" db="EMBL/GenBank/DDBJ databases">
        <title>Evolutionary innovation and constraint leading to complex multicellularity in the Ascomycota.</title>
        <authorList>
            <person name="Cisse O."/>
            <person name="Nguyen A."/>
            <person name="Hewitt D.A."/>
            <person name="Jedd G."/>
            <person name="Stajich J.E."/>
        </authorList>
    </citation>
    <scope>NUCLEOTIDE SEQUENCE [LARGE SCALE GENOMIC DNA]</scope>
    <source>
        <strain evidence="1 2">DAH-3</strain>
    </source>
</reference>
<evidence type="ECO:0000313" key="1">
    <source>
        <dbReference type="EMBL" id="OLL27109.1"/>
    </source>
</evidence>
<keyword evidence="2" id="KW-1185">Reference proteome</keyword>
<dbReference type="PANTHER" id="PTHR40642">
    <property type="entry name" value="YALI0F31295P"/>
    <property type="match status" value="1"/>
</dbReference>
<dbReference type="EMBL" id="LXFE01000120">
    <property type="protein sequence ID" value="OLL27109.1"/>
    <property type="molecule type" value="Genomic_DNA"/>
</dbReference>
<proteinExistence type="predicted"/>
<protein>
    <submittedName>
        <fullName evidence="1">Uncharacterized protein</fullName>
    </submittedName>
</protein>
<gene>
    <name evidence="1" type="ORF">NEOLI_003094</name>
</gene>
<comment type="caution">
    <text evidence="1">The sequence shown here is derived from an EMBL/GenBank/DDBJ whole genome shotgun (WGS) entry which is preliminary data.</text>
</comment>
<dbReference type="GO" id="GO:0032797">
    <property type="term" value="C:SMN complex"/>
    <property type="evidence" value="ECO:0007669"/>
    <property type="project" value="InterPro"/>
</dbReference>